<feature type="transmembrane region" description="Helical" evidence="10">
    <location>
        <begin position="309"/>
        <end position="329"/>
    </location>
</feature>
<dbReference type="FunFam" id="3.30.200.20:FF:000035">
    <property type="entry name" value="Serine/threonine protein kinase Stk1"/>
    <property type="match status" value="1"/>
</dbReference>
<dbReference type="Pfam" id="PF00069">
    <property type="entry name" value="Pkinase"/>
    <property type="match status" value="1"/>
</dbReference>
<organism evidence="13 14">
    <name type="scientific">Syntrophothermus lipocalidus (strain DSM 12680 / TGB-C1)</name>
    <dbReference type="NCBI Taxonomy" id="643648"/>
    <lineage>
        <taxon>Bacteria</taxon>
        <taxon>Bacillati</taxon>
        <taxon>Bacillota</taxon>
        <taxon>Clostridia</taxon>
        <taxon>Eubacteriales</taxon>
        <taxon>Syntrophomonadaceae</taxon>
        <taxon>Syntrophothermus</taxon>
    </lineage>
</organism>
<proteinExistence type="predicted"/>
<evidence type="ECO:0000256" key="9">
    <source>
        <dbReference type="PROSITE-ProRule" id="PRU10141"/>
    </source>
</evidence>
<dbReference type="InterPro" id="IPR017441">
    <property type="entry name" value="Protein_kinase_ATP_BS"/>
</dbReference>
<gene>
    <name evidence="13" type="ordered locus">Slip_0866</name>
</gene>
<accession>D7CLR1</accession>
<evidence type="ECO:0000313" key="13">
    <source>
        <dbReference type="EMBL" id="ADI01646.1"/>
    </source>
</evidence>
<dbReference type="Pfam" id="PF03793">
    <property type="entry name" value="PASTA"/>
    <property type="match status" value="3"/>
</dbReference>
<feature type="domain" description="PASTA" evidence="12">
    <location>
        <begin position="402"/>
        <end position="469"/>
    </location>
</feature>
<evidence type="ECO:0000259" key="11">
    <source>
        <dbReference type="PROSITE" id="PS50011"/>
    </source>
</evidence>
<feature type="binding site" evidence="9">
    <location>
        <position position="39"/>
    </location>
    <ligand>
        <name>ATP</name>
        <dbReference type="ChEBI" id="CHEBI:30616"/>
    </ligand>
</feature>
<keyword evidence="2 13" id="KW-0723">Serine/threonine-protein kinase</keyword>
<dbReference type="SMART" id="SM00740">
    <property type="entry name" value="PASTA"/>
    <property type="match status" value="3"/>
</dbReference>
<dbReference type="GO" id="GO:0005524">
    <property type="term" value="F:ATP binding"/>
    <property type="evidence" value="ECO:0007669"/>
    <property type="project" value="UniProtKB-UniRule"/>
</dbReference>
<comment type="catalytic activity">
    <reaction evidence="8">
        <text>L-seryl-[protein] + ATP = O-phospho-L-seryl-[protein] + ADP + H(+)</text>
        <dbReference type="Rhea" id="RHEA:17989"/>
        <dbReference type="Rhea" id="RHEA-COMP:9863"/>
        <dbReference type="Rhea" id="RHEA-COMP:11604"/>
        <dbReference type="ChEBI" id="CHEBI:15378"/>
        <dbReference type="ChEBI" id="CHEBI:29999"/>
        <dbReference type="ChEBI" id="CHEBI:30616"/>
        <dbReference type="ChEBI" id="CHEBI:83421"/>
        <dbReference type="ChEBI" id="CHEBI:456216"/>
        <dbReference type="EC" id="2.7.11.1"/>
    </reaction>
</comment>
<dbReference type="OrthoDB" id="9788659at2"/>
<dbReference type="PROSITE" id="PS51178">
    <property type="entry name" value="PASTA"/>
    <property type="match status" value="3"/>
</dbReference>
<keyword evidence="14" id="KW-1185">Reference proteome</keyword>
<dbReference type="CDD" id="cd14014">
    <property type="entry name" value="STKc_PknB_like"/>
    <property type="match status" value="1"/>
</dbReference>
<keyword evidence="10" id="KW-0472">Membrane</keyword>
<dbReference type="KEGG" id="slp:Slip_0866"/>
<evidence type="ECO:0000256" key="10">
    <source>
        <dbReference type="SAM" id="Phobius"/>
    </source>
</evidence>
<keyword evidence="3" id="KW-0808">Transferase</keyword>
<dbReference type="PANTHER" id="PTHR43289">
    <property type="entry name" value="MITOGEN-ACTIVATED PROTEIN KINASE KINASE KINASE 20-RELATED"/>
    <property type="match status" value="1"/>
</dbReference>
<dbReference type="AlphaFoldDB" id="D7CLR1"/>
<evidence type="ECO:0000313" key="14">
    <source>
        <dbReference type="Proteomes" id="UP000000378"/>
    </source>
</evidence>
<dbReference type="SUPFAM" id="SSF56112">
    <property type="entry name" value="Protein kinase-like (PK-like)"/>
    <property type="match status" value="1"/>
</dbReference>
<evidence type="ECO:0000256" key="3">
    <source>
        <dbReference type="ARBA" id="ARBA00022679"/>
    </source>
</evidence>
<dbReference type="EMBL" id="CP002048">
    <property type="protein sequence ID" value="ADI01646.1"/>
    <property type="molecule type" value="Genomic_DNA"/>
</dbReference>
<dbReference type="GO" id="GO:0004674">
    <property type="term" value="F:protein serine/threonine kinase activity"/>
    <property type="evidence" value="ECO:0007669"/>
    <property type="project" value="UniProtKB-KW"/>
</dbReference>
<reference evidence="13 14" key="2">
    <citation type="journal article" date="2010" name="Stand. Genomic Sci.">
        <title>Complete genome sequence of Syntrophothermus lipocalidus type strain (TGB-C1).</title>
        <authorList>
            <person name="Djao O.D."/>
            <person name="Zhang X."/>
            <person name="Lucas S."/>
            <person name="Lapidus A."/>
            <person name="Del Rio T.G."/>
            <person name="Nolan M."/>
            <person name="Tice H."/>
            <person name="Cheng J.F."/>
            <person name="Han C."/>
            <person name="Tapia R."/>
            <person name="Goodwin L."/>
            <person name="Pitluck S."/>
            <person name="Liolios K."/>
            <person name="Ivanova N."/>
            <person name="Mavromatis K."/>
            <person name="Mikhailova N."/>
            <person name="Ovchinnikova G."/>
            <person name="Pati A."/>
            <person name="Brambilla E."/>
            <person name="Chen A."/>
            <person name="Palaniappan K."/>
            <person name="Land M."/>
            <person name="Hauser L."/>
            <person name="Chang Y.J."/>
            <person name="Jeffries C.D."/>
            <person name="Rohde M."/>
            <person name="Sikorski J."/>
            <person name="Spring S."/>
            <person name="Goker M."/>
            <person name="Detter J.C."/>
            <person name="Woyke T."/>
            <person name="Bristow J."/>
            <person name="Eisen J.A."/>
            <person name="Markowitz V."/>
            <person name="Hugenholtz P."/>
            <person name="Kyrpides N.C."/>
            <person name="Klenk H.P."/>
        </authorList>
    </citation>
    <scope>NUCLEOTIDE SEQUENCE [LARGE SCALE GENOMIC DNA]</scope>
    <source>
        <strain evidence="14">DSM 12680 / TGB-C1</strain>
    </source>
</reference>
<evidence type="ECO:0000256" key="6">
    <source>
        <dbReference type="ARBA" id="ARBA00022840"/>
    </source>
</evidence>
<sequence>MTKRLLHNRYELLEEIGDGGTAIVYKARCTLLDRIVAVKILKEELARDQAFVRKFRSEAQAAAQLSHPNIVNVYDVGEENGLHFIVMEYVEGVSLKKYLEEHGPLTPQEAVRIAVLICGALEQAHQKGIVHRDIKPHNILMTSDGSIKVADFGIARASNSSTITYSGNIMGSVHYISPEQARGTAVGATTDIYSLGCLMYEMLTGKVPFDAESPITVALKHIHEEPVPLRAINSAIPPKLERIVLKAMAKDPHLRFRTATEMKQALMSLSYSGQLIEQEAGANLVADPAFGTEGDGEIMSAKRRKMKPIGKLVVLVALIGLLAGLVYGLRGQFFGKEVVVPSVEGYSTKEAYEKLAEVGLKMTKVGEEYNDEVEAGCVVTQDPAPGKKVKEGREVRVILSKGPEMVRVPDLTGLAIADARLELTNVGLRMGNIEYVFDQEVPEGVIISQEPRANQRLKVNEKVDVAVSKGPQPNQVQVPSLLGLSLDEAKSRLAENKLVLGSISERESLDYFPGQVIAQTPGAGTMVTEGQSVDLVASKGPGPLPRTVPLTFSLPEDQDFYKVVVKVNDAKGVREAESNVYVGGDEVNLSLTCYGKAIIEVYLDGTLYKRYSA</sequence>
<evidence type="ECO:0000259" key="12">
    <source>
        <dbReference type="PROSITE" id="PS51178"/>
    </source>
</evidence>
<dbReference type="PROSITE" id="PS00107">
    <property type="entry name" value="PROTEIN_KINASE_ATP"/>
    <property type="match status" value="1"/>
</dbReference>
<reference evidence="14" key="1">
    <citation type="journal article" date="2010" name="Stand. Genomic Sci.">
        <title>Complete genome sequence of Syntrophothermus lipocalidus type strain (TGB-C1T).</title>
        <authorList>
            <consortium name="US DOE Joint Genome Institute (JGI-PGF)"/>
            <person name="Djao O."/>
            <person name="Zhang X."/>
            <person name="Lucas S."/>
            <person name="Lapidus A."/>
            <person name="Glavina Del Rio T."/>
            <person name="Nolan M."/>
            <person name="Tice H."/>
            <person name="Cheng J."/>
            <person name="Han C."/>
            <person name="Tapia R."/>
            <person name="Goodwin L."/>
            <person name="Pitluck S."/>
            <person name="Liolios K."/>
            <person name="Ivanova N."/>
            <person name="Mavromatis K."/>
            <person name="Mikhailova N."/>
            <person name="Ovchinnikova G."/>
            <person name="Pati A."/>
            <person name="Brambilla E."/>
            <person name="Chen A."/>
            <person name="Palaniappan K."/>
            <person name="Land M."/>
            <person name="Hauser L."/>
            <person name="Chang Y."/>
            <person name="Jeffries C."/>
            <person name="Rohde M."/>
            <person name="Sikorski J."/>
            <person name="Spring S."/>
            <person name="Goker M."/>
            <person name="Detter J."/>
            <person name="Woyke T."/>
            <person name="Bristow J."/>
            <person name="Eisen J."/>
            <person name="Markowitz V."/>
            <person name="Hugenholtz P."/>
            <person name="Kyrpides N."/>
            <person name="Klenk H."/>
        </authorList>
    </citation>
    <scope>NUCLEOTIDE SEQUENCE [LARGE SCALE GENOMIC DNA]</scope>
    <source>
        <strain evidence="14">DSM 12680 / TGB-C1</strain>
    </source>
</reference>
<evidence type="ECO:0000256" key="4">
    <source>
        <dbReference type="ARBA" id="ARBA00022741"/>
    </source>
</evidence>
<dbReference type="CDD" id="cd06577">
    <property type="entry name" value="PASTA_pknB"/>
    <property type="match status" value="3"/>
</dbReference>
<dbReference type="Gene3D" id="3.30.200.20">
    <property type="entry name" value="Phosphorylase Kinase, domain 1"/>
    <property type="match status" value="1"/>
</dbReference>
<dbReference type="SUPFAM" id="SSF54184">
    <property type="entry name" value="Penicillin-binding protein 2x (pbp-2x), c-terminal domain"/>
    <property type="match status" value="1"/>
</dbReference>
<protein>
    <recommendedName>
        <fullName evidence="1">non-specific serine/threonine protein kinase</fullName>
        <ecNumber evidence="1">2.7.11.1</ecNumber>
    </recommendedName>
</protein>
<dbReference type="InterPro" id="IPR011009">
    <property type="entry name" value="Kinase-like_dom_sf"/>
</dbReference>
<dbReference type="EC" id="2.7.11.1" evidence="1"/>
<name>D7CLR1_SYNLT</name>
<dbReference type="Gene3D" id="1.10.510.10">
    <property type="entry name" value="Transferase(Phosphotransferase) domain 1"/>
    <property type="match status" value="1"/>
</dbReference>
<evidence type="ECO:0000256" key="8">
    <source>
        <dbReference type="ARBA" id="ARBA00048679"/>
    </source>
</evidence>
<evidence type="ECO:0000256" key="1">
    <source>
        <dbReference type="ARBA" id="ARBA00012513"/>
    </source>
</evidence>
<dbReference type="eggNOG" id="COG2815">
    <property type="taxonomic scope" value="Bacteria"/>
</dbReference>
<evidence type="ECO:0000256" key="7">
    <source>
        <dbReference type="ARBA" id="ARBA00047899"/>
    </source>
</evidence>
<dbReference type="Gene3D" id="3.30.10.20">
    <property type="match status" value="3"/>
</dbReference>
<dbReference type="RefSeq" id="WP_013175048.1">
    <property type="nucleotide sequence ID" value="NC_014220.1"/>
</dbReference>
<dbReference type="PANTHER" id="PTHR43289:SF34">
    <property type="entry name" value="SERINE_THREONINE-PROTEIN KINASE YBDM-RELATED"/>
    <property type="match status" value="1"/>
</dbReference>
<dbReference type="InterPro" id="IPR005543">
    <property type="entry name" value="PASTA_dom"/>
</dbReference>
<dbReference type="PROSITE" id="PS50011">
    <property type="entry name" value="PROTEIN_KINASE_DOM"/>
    <property type="match status" value="1"/>
</dbReference>
<dbReference type="InterPro" id="IPR008271">
    <property type="entry name" value="Ser/Thr_kinase_AS"/>
</dbReference>
<comment type="catalytic activity">
    <reaction evidence="7">
        <text>L-threonyl-[protein] + ATP = O-phospho-L-threonyl-[protein] + ADP + H(+)</text>
        <dbReference type="Rhea" id="RHEA:46608"/>
        <dbReference type="Rhea" id="RHEA-COMP:11060"/>
        <dbReference type="Rhea" id="RHEA-COMP:11605"/>
        <dbReference type="ChEBI" id="CHEBI:15378"/>
        <dbReference type="ChEBI" id="CHEBI:30013"/>
        <dbReference type="ChEBI" id="CHEBI:30616"/>
        <dbReference type="ChEBI" id="CHEBI:61977"/>
        <dbReference type="ChEBI" id="CHEBI:456216"/>
        <dbReference type="EC" id="2.7.11.1"/>
    </reaction>
</comment>
<evidence type="ECO:0000256" key="5">
    <source>
        <dbReference type="ARBA" id="ARBA00022777"/>
    </source>
</evidence>
<dbReference type="FunFam" id="1.10.510.10:FF:000021">
    <property type="entry name" value="Serine/threonine protein kinase"/>
    <property type="match status" value="1"/>
</dbReference>
<dbReference type="HOGENOM" id="CLU_000288_135_2_9"/>
<dbReference type="eggNOG" id="COG0515">
    <property type="taxonomic scope" value="Bacteria"/>
</dbReference>
<dbReference type="PROSITE" id="PS00108">
    <property type="entry name" value="PROTEIN_KINASE_ST"/>
    <property type="match status" value="1"/>
</dbReference>
<keyword evidence="5 13" id="KW-0418">Kinase</keyword>
<feature type="domain" description="Protein kinase" evidence="11">
    <location>
        <begin position="10"/>
        <end position="267"/>
    </location>
</feature>
<dbReference type="STRING" id="643648.Slip_0866"/>
<dbReference type="InterPro" id="IPR000719">
    <property type="entry name" value="Prot_kinase_dom"/>
</dbReference>
<dbReference type="Proteomes" id="UP000000378">
    <property type="component" value="Chromosome"/>
</dbReference>
<feature type="domain" description="PASTA" evidence="12">
    <location>
        <begin position="335"/>
        <end position="401"/>
    </location>
</feature>
<keyword evidence="10" id="KW-0812">Transmembrane</keyword>
<dbReference type="SMART" id="SM00220">
    <property type="entry name" value="S_TKc"/>
    <property type="match status" value="1"/>
</dbReference>
<keyword evidence="6 9" id="KW-0067">ATP-binding</keyword>
<evidence type="ECO:0000256" key="2">
    <source>
        <dbReference type="ARBA" id="ARBA00022527"/>
    </source>
</evidence>
<feature type="domain" description="PASTA" evidence="12">
    <location>
        <begin position="472"/>
        <end position="539"/>
    </location>
</feature>
<keyword evidence="4 9" id="KW-0547">Nucleotide-binding</keyword>
<keyword evidence="10" id="KW-1133">Transmembrane helix</keyword>